<dbReference type="GO" id="GO:0003955">
    <property type="term" value="F:NAD(P)H dehydrogenase (quinone) activity"/>
    <property type="evidence" value="ECO:0007669"/>
    <property type="project" value="TreeGrafter"/>
</dbReference>
<dbReference type="EMBL" id="JACHGF010000014">
    <property type="protein sequence ID" value="MBB5287177.1"/>
    <property type="molecule type" value="Genomic_DNA"/>
</dbReference>
<name>A0A840U076_9BACT</name>
<sequence>MPNRVLILFAHPLFEKSRVNKELINQVPSQAGITFHDLYEHYPDFNIDVAAEKELLLAHDIIIWNHPFYWYSCPALLKQWIDMVLEVGWAYGPGGNALQGKVVLQILTTGGPQASYQHEGNNRFTMSEFLAPFDQTVRLCKMHYLPPFVIHGTHRLQPSDIRAQATEYAYLLNHLLNEPLDIPQLTTYTYLNDWLKATKPL</sequence>
<organism evidence="3 4">
    <name type="scientific">Rhabdobacter roseus</name>
    <dbReference type="NCBI Taxonomy" id="1655419"/>
    <lineage>
        <taxon>Bacteria</taxon>
        <taxon>Pseudomonadati</taxon>
        <taxon>Bacteroidota</taxon>
        <taxon>Cytophagia</taxon>
        <taxon>Cytophagales</taxon>
        <taxon>Cytophagaceae</taxon>
        <taxon>Rhabdobacter</taxon>
    </lineage>
</organism>
<proteinExistence type="predicted"/>
<dbReference type="AlphaFoldDB" id="A0A840U076"/>
<dbReference type="Pfam" id="PF02525">
    <property type="entry name" value="Flavodoxin_2"/>
    <property type="match status" value="1"/>
</dbReference>
<feature type="domain" description="Flavodoxin-like fold" evidence="2">
    <location>
        <begin position="4"/>
        <end position="167"/>
    </location>
</feature>
<gene>
    <name evidence="3" type="ORF">HNQ92_005339</name>
</gene>
<evidence type="ECO:0000313" key="3">
    <source>
        <dbReference type="EMBL" id="MBB5287177.1"/>
    </source>
</evidence>
<evidence type="ECO:0000259" key="2">
    <source>
        <dbReference type="Pfam" id="PF02525"/>
    </source>
</evidence>
<protein>
    <submittedName>
        <fullName evidence="3">Glutathione-regulated potassium-efflux system ancillary protein KefG</fullName>
    </submittedName>
</protein>
<dbReference type="Gene3D" id="3.40.50.360">
    <property type="match status" value="1"/>
</dbReference>
<accession>A0A840U076</accession>
<dbReference type="InterPro" id="IPR029039">
    <property type="entry name" value="Flavoprotein-like_sf"/>
</dbReference>
<dbReference type="GO" id="GO:0010181">
    <property type="term" value="F:FMN binding"/>
    <property type="evidence" value="ECO:0007669"/>
    <property type="project" value="TreeGrafter"/>
</dbReference>
<dbReference type="RefSeq" id="WP_184179017.1">
    <property type="nucleotide sequence ID" value="NZ_JACHGF010000014.1"/>
</dbReference>
<evidence type="ECO:0000313" key="4">
    <source>
        <dbReference type="Proteomes" id="UP000557307"/>
    </source>
</evidence>
<reference evidence="3 4" key="1">
    <citation type="submission" date="2020-08" db="EMBL/GenBank/DDBJ databases">
        <title>Genomic Encyclopedia of Type Strains, Phase IV (KMG-IV): sequencing the most valuable type-strain genomes for metagenomic binning, comparative biology and taxonomic classification.</title>
        <authorList>
            <person name="Goeker M."/>
        </authorList>
    </citation>
    <scope>NUCLEOTIDE SEQUENCE [LARGE SCALE GENOMIC DNA]</scope>
    <source>
        <strain evidence="3 4">DSM 105074</strain>
    </source>
</reference>
<evidence type="ECO:0000256" key="1">
    <source>
        <dbReference type="ARBA" id="ARBA00023002"/>
    </source>
</evidence>
<dbReference type="PANTHER" id="PTHR47307">
    <property type="entry name" value="GLUTATHIONE-REGULATED POTASSIUM-EFFLUX SYSTEM ANCILLARY PROTEIN KEFG"/>
    <property type="match status" value="1"/>
</dbReference>
<dbReference type="PANTHER" id="PTHR47307:SF1">
    <property type="entry name" value="GLUTATHIONE-REGULATED POTASSIUM-EFFLUX SYSTEM ANCILLARY PROTEIN KEFG"/>
    <property type="match status" value="1"/>
</dbReference>
<dbReference type="InterPro" id="IPR046980">
    <property type="entry name" value="KefG/KefF"/>
</dbReference>
<dbReference type="Proteomes" id="UP000557307">
    <property type="component" value="Unassembled WGS sequence"/>
</dbReference>
<dbReference type="GO" id="GO:0009055">
    <property type="term" value="F:electron transfer activity"/>
    <property type="evidence" value="ECO:0007669"/>
    <property type="project" value="TreeGrafter"/>
</dbReference>
<dbReference type="SUPFAM" id="SSF52218">
    <property type="entry name" value="Flavoproteins"/>
    <property type="match status" value="1"/>
</dbReference>
<keyword evidence="1" id="KW-0560">Oxidoreductase</keyword>
<keyword evidence="4" id="KW-1185">Reference proteome</keyword>
<dbReference type="InterPro" id="IPR003680">
    <property type="entry name" value="Flavodoxin_fold"/>
</dbReference>
<comment type="caution">
    <text evidence="3">The sequence shown here is derived from an EMBL/GenBank/DDBJ whole genome shotgun (WGS) entry which is preliminary data.</text>
</comment>